<sequence>MFRINRRGAIWLMLLSVAVGIGLLQSGTQASAKVTASYPWKYGLKKNYSWTQPKDAAPIYYTKVKKTKKSAYIWNKKFTKKTHNLKNFPYHTWYVQKSFKRNGKVYYKVYGGKVSGYVWHGYLTPAISKDLPSFTSNKAYVKYLKTNPSQKLSRALLKYFPNATVDLDLTRHAAGQYVNNQAMPLKGYQPMTLKDYQHVIDLTKLHFKVTTSRTITDTYVQDALMDPVLTSNAKKAKQVNKILVKNGYTQKKIASLINQGYKLGIYMNDNTGVSAAKSGYPWTINTAFNVQNDYGLCLAK</sequence>
<dbReference type="GO" id="GO:0004180">
    <property type="term" value="F:carboxypeptidase activity"/>
    <property type="evidence" value="ECO:0007669"/>
    <property type="project" value="UniProtKB-KW"/>
</dbReference>
<dbReference type="RefSeq" id="WP_225418671.1">
    <property type="nucleotide sequence ID" value="NZ_JBHSSO010000007.1"/>
</dbReference>
<reference evidence="2" key="1">
    <citation type="journal article" date="2019" name="Int. J. Syst. Evol. Microbiol.">
        <title>The Global Catalogue of Microorganisms (GCM) 10K type strain sequencing project: providing services to taxonomists for standard genome sequencing and annotation.</title>
        <authorList>
            <consortium name="The Broad Institute Genomics Platform"/>
            <consortium name="The Broad Institute Genome Sequencing Center for Infectious Disease"/>
            <person name="Wu L."/>
            <person name="Ma J."/>
        </authorList>
    </citation>
    <scope>NUCLEOTIDE SEQUENCE [LARGE SCALE GENOMIC DNA]</scope>
    <source>
        <strain evidence="2">CCM 8893</strain>
    </source>
</reference>
<keyword evidence="2" id="KW-1185">Reference proteome</keyword>
<keyword evidence="1" id="KW-0121">Carboxypeptidase</keyword>
<keyword evidence="1" id="KW-0378">Hydrolase</keyword>
<name>A0ABW1U979_9LACO</name>
<proteinExistence type="predicted"/>
<dbReference type="EMBL" id="JBHSSO010000007">
    <property type="protein sequence ID" value="MFC6288954.1"/>
    <property type="molecule type" value="Genomic_DNA"/>
</dbReference>
<organism evidence="1 2">
    <name type="scientific">Levilactobacillus angrenensis</name>
    <dbReference type="NCBI Taxonomy" id="2486020"/>
    <lineage>
        <taxon>Bacteria</taxon>
        <taxon>Bacillati</taxon>
        <taxon>Bacillota</taxon>
        <taxon>Bacilli</taxon>
        <taxon>Lactobacillales</taxon>
        <taxon>Lactobacillaceae</taxon>
        <taxon>Levilactobacillus</taxon>
    </lineage>
</organism>
<keyword evidence="1" id="KW-0645">Protease</keyword>
<protein>
    <submittedName>
        <fullName evidence="1">D-alanyl-D-alanine carboxypeptidase</fullName>
    </submittedName>
</protein>
<dbReference type="Proteomes" id="UP001596258">
    <property type="component" value="Unassembled WGS sequence"/>
</dbReference>
<evidence type="ECO:0000313" key="2">
    <source>
        <dbReference type="Proteomes" id="UP001596258"/>
    </source>
</evidence>
<comment type="caution">
    <text evidence="1">The sequence shown here is derived from an EMBL/GenBank/DDBJ whole genome shotgun (WGS) entry which is preliminary data.</text>
</comment>
<accession>A0ABW1U979</accession>
<gene>
    <name evidence="1" type="ORF">ACFP1M_01840</name>
</gene>
<evidence type="ECO:0000313" key="1">
    <source>
        <dbReference type="EMBL" id="MFC6288954.1"/>
    </source>
</evidence>